<dbReference type="GO" id="GO:0003964">
    <property type="term" value="F:RNA-directed DNA polymerase activity"/>
    <property type="evidence" value="ECO:0007669"/>
    <property type="project" value="UniProtKB-KW"/>
</dbReference>
<accession>A0A699QGX8</accession>
<feature type="non-terminal residue" evidence="2">
    <location>
        <position position="1"/>
    </location>
</feature>
<feature type="domain" description="Reverse transcriptase zinc-binding" evidence="1">
    <location>
        <begin position="2"/>
        <end position="53"/>
    </location>
</feature>
<dbReference type="Pfam" id="PF13966">
    <property type="entry name" value="zf-RVT"/>
    <property type="match status" value="1"/>
</dbReference>
<protein>
    <submittedName>
        <fullName evidence="2">Reverse transcriptase domain, reverse transcriptase zinc-binding domain protein</fullName>
    </submittedName>
</protein>
<dbReference type="EMBL" id="BKCJ011015366">
    <property type="protein sequence ID" value="GFC67410.1"/>
    <property type="molecule type" value="Genomic_DNA"/>
</dbReference>
<proteinExistence type="predicted"/>
<organism evidence="2">
    <name type="scientific">Tanacetum cinerariifolium</name>
    <name type="common">Dalmatian daisy</name>
    <name type="synonym">Chrysanthemum cinerariifolium</name>
    <dbReference type="NCBI Taxonomy" id="118510"/>
    <lineage>
        <taxon>Eukaryota</taxon>
        <taxon>Viridiplantae</taxon>
        <taxon>Streptophyta</taxon>
        <taxon>Embryophyta</taxon>
        <taxon>Tracheophyta</taxon>
        <taxon>Spermatophyta</taxon>
        <taxon>Magnoliopsida</taxon>
        <taxon>eudicotyledons</taxon>
        <taxon>Gunneridae</taxon>
        <taxon>Pentapetalae</taxon>
        <taxon>asterids</taxon>
        <taxon>campanulids</taxon>
        <taxon>Asterales</taxon>
        <taxon>Asteraceae</taxon>
        <taxon>Asteroideae</taxon>
        <taxon>Anthemideae</taxon>
        <taxon>Anthemidinae</taxon>
        <taxon>Tanacetum</taxon>
    </lineage>
</organism>
<name>A0A699QGX8_TANCI</name>
<keyword evidence="2" id="KW-0695">RNA-directed DNA polymerase</keyword>
<reference evidence="2" key="1">
    <citation type="journal article" date="2019" name="Sci. Rep.">
        <title>Draft genome of Tanacetum cinerariifolium, the natural source of mosquito coil.</title>
        <authorList>
            <person name="Yamashiro T."/>
            <person name="Shiraishi A."/>
            <person name="Satake H."/>
            <person name="Nakayama K."/>
        </authorList>
    </citation>
    <scope>NUCLEOTIDE SEQUENCE</scope>
</reference>
<keyword evidence="2" id="KW-0548">Nucleotidyltransferase</keyword>
<dbReference type="AlphaFoldDB" id="A0A699QGX8"/>
<evidence type="ECO:0000259" key="1">
    <source>
        <dbReference type="Pfam" id="PF13966"/>
    </source>
</evidence>
<sequence length="154" mass="17501">KCAWEELRPHGNDVPWFHTVWFSHAIPRHAFQLWLVMRRALKTQDKLRTWDVDPTTDLSQLRCVAFGSWAGWNGSYPAGVGGLLVEEKKINVQVDTGGGVNKHHFSCSSPRADSSRSCRSRFAAFSKHVHVELAFADITPRTVDALQQNQQKYI</sequence>
<dbReference type="InterPro" id="IPR026960">
    <property type="entry name" value="RVT-Znf"/>
</dbReference>
<comment type="caution">
    <text evidence="2">The sequence shown here is derived from an EMBL/GenBank/DDBJ whole genome shotgun (WGS) entry which is preliminary data.</text>
</comment>
<gene>
    <name evidence="2" type="ORF">Tci_839380</name>
</gene>
<keyword evidence="2" id="KW-0808">Transferase</keyword>
<evidence type="ECO:0000313" key="2">
    <source>
        <dbReference type="EMBL" id="GFC67410.1"/>
    </source>
</evidence>